<evidence type="ECO:0000313" key="3">
    <source>
        <dbReference type="Proteomes" id="UP000193450"/>
    </source>
</evidence>
<dbReference type="AlphaFoldDB" id="A0A1X9NAQ0"/>
<dbReference type="Pfam" id="PF09694">
    <property type="entry name" value="Gcw_chp"/>
    <property type="match status" value="1"/>
</dbReference>
<protein>
    <recommendedName>
        <fullName evidence="4">Histidine kinase</fullName>
    </recommendedName>
</protein>
<dbReference type="OrthoDB" id="9793561at2"/>
<keyword evidence="1" id="KW-0732">Signal</keyword>
<reference evidence="2 3" key="1">
    <citation type="submission" date="2016-11" db="EMBL/GenBank/DDBJ databases">
        <title>Trade-off between light-utilization and light-protection in marine flavobacteria.</title>
        <authorList>
            <person name="Kumagai Y."/>
        </authorList>
    </citation>
    <scope>NUCLEOTIDE SEQUENCE [LARGE SCALE GENOMIC DNA]</scope>
    <source>
        <strain evidence="2 3">NBRC 107125</strain>
    </source>
</reference>
<sequence length="214" mass="22981">MKKLLASSIVAATAFAGVSAPAMADLSANVGFASEYYYRGILQKESSASAGIDFEQSGFYAGTWAADVGDGLEYDIYAGYGMEFGDFSVSGGVTGYYYTGEFDDTYEEVNLSAGWKFISVGYSVGEWDGFGESEDYDFIEVTVEHNGFYATYGEFGDDFDGDYIEVGYGAEVGGFDLGVAGIFSSDELSDQEDSKGEPTESEAIVFTLSKTFDL</sequence>
<evidence type="ECO:0008006" key="4">
    <source>
        <dbReference type="Google" id="ProtNLM"/>
    </source>
</evidence>
<evidence type="ECO:0000313" key="2">
    <source>
        <dbReference type="EMBL" id="ARN74134.1"/>
    </source>
</evidence>
<keyword evidence="3" id="KW-1185">Reference proteome</keyword>
<dbReference type="STRING" id="716816.BST96_08370"/>
<dbReference type="NCBIfam" id="TIGR02001">
    <property type="entry name" value="gcw_chp"/>
    <property type="match status" value="1"/>
</dbReference>
<evidence type="ECO:0000256" key="1">
    <source>
        <dbReference type="SAM" id="SignalP"/>
    </source>
</evidence>
<accession>A0A1X9NAQ0</accession>
<feature type="chain" id="PRO_5013276550" description="Histidine kinase" evidence="1">
    <location>
        <begin position="25"/>
        <end position="214"/>
    </location>
</feature>
<proteinExistence type="predicted"/>
<name>A0A1X9NAQ0_9GAMM</name>
<gene>
    <name evidence="2" type="ORF">BST96_08370</name>
</gene>
<dbReference type="KEGG" id="osg:BST96_08370"/>
<dbReference type="Proteomes" id="UP000193450">
    <property type="component" value="Chromosome"/>
</dbReference>
<feature type="signal peptide" evidence="1">
    <location>
        <begin position="1"/>
        <end position="24"/>
    </location>
</feature>
<dbReference type="RefSeq" id="WP_085758267.1">
    <property type="nucleotide sequence ID" value="NZ_CP019343.1"/>
</dbReference>
<organism evidence="2 3">
    <name type="scientific">Oceanicoccus sagamiensis</name>
    <dbReference type="NCBI Taxonomy" id="716816"/>
    <lineage>
        <taxon>Bacteria</taxon>
        <taxon>Pseudomonadati</taxon>
        <taxon>Pseudomonadota</taxon>
        <taxon>Gammaproteobacteria</taxon>
        <taxon>Cellvibrionales</taxon>
        <taxon>Spongiibacteraceae</taxon>
        <taxon>Oceanicoccus</taxon>
    </lineage>
</organism>
<dbReference type="InterPro" id="IPR010239">
    <property type="entry name" value="CHP02001"/>
</dbReference>
<dbReference type="EMBL" id="CP019343">
    <property type="protein sequence ID" value="ARN74134.1"/>
    <property type="molecule type" value="Genomic_DNA"/>
</dbReference>